<name>A0A853JGS1_9GAMM</name>
<keyword evidence="2" id="KW-1185">Reference proteome</keyword>
<evidence type="ECO:0000313" key="1">
    <source>
        <dbReference type="EMBL" id="NZA28601.1"/>
    </source>
</evidence>
<reference evidence="1 2" key="1">
    <citation type="submission" date="2020-07" db="EMBL/GenBank/DDBJ databases">
        <title>Luteimonas sp. SJ-92.</title>
        <authorList>
            <person name="Huang X.-X."/>
            <person name="Xu L."/>
            <person name="Sun J.-Q."/>
        </authorList>
    </citation>
    <scope>NUCLEOTIDE SEQUENCE [LARGE SCALE GENOMIC DNA]</scope>
    <source>
        <strain evidence="1 2">SJ-92</strain>
    </source>
</reference>
<dbReference type="PANTHER" id="PTHR35566:SF1">
    <property type="entry name" value="TYPE VI SECRETION SYSTEM BASEPLATE COMPONENT TSSK1"/>
    <property type="match status" value="1"/>
</dbReference>
<dbReference type="AlphaFoldDB" id="A0A853JGS1"/>
<dbReference type="RefSeq" id="WP_180680361.1">
    <property type="nucleotide sequence ID" value="NZ_JACCKA010000094.1"/>
</dbReference>
<organism evidence="1 2">
    <name type="scientific">Luteimonas salinisoli</name>
    <dbReference type="NCBI Taxonomy" id="2752307"/>
    <lineage>
        <taxon>Bacteria</taxon>
        <taxon>Pseudomonadati</taxon>
        <taxon>Pseudomonadota</taxon>
        <taxon>Gammaproteobacteria</taxon>
        <taxon>Lysobacterales</taxon>
        <taxon>Lysobacteraceae</taxon>
        <taxon>Luteimonas</taxon>
    </lineage>
</organism>
<accession>A0A853JGS1</accession>
<comment type="caution">
    <text evidence="1">The sequence shown here is derived from an EMBL/GenBank/DDBJ whole genome shotgun (WGS) entry which is preliminary data.</text>
</comment>
<dbReference type="Pfam" id="PF05936">
    <property type="entry name" value="T6SS_VasE"/>
    <property type="match status" value="1"/>
</dbReference>
<dbReference type="NCBIfam" id="TIGR03353">
    <property type="entry name" value="VI_chp_4"/>
    <property type="match status" value="1"/>
</dbReference>
<sequence length="469" mass="52048">MIGDRQVFWGQGAFLSPQHLQAQDAWHQALRQGVQRRVTPFPWGFEVLQLREDALGSGMVDIEKLVLFTRDGERLCGGSDLPAGNTRVQQRALQDLAPRDNAPIALWLVLNRERTVHGLGASGRLSERHLLASDSLEDPFDPQAPAADVDFLLYQPMIVTSLDENAEALVRSCEAYKFAEIVPAGPGKFKSSGDYVPPLLALQASPNLARWTRGLRDLLVSRGQDFAATKRQRGIRAASTSAQEAMRVVMMQTFARHIPVVQEHVRMGTVPAYALYQQLRALVAEFSVFSEDIGYFGGLASDPSGTELPDYDHDDLRRCFRVAFDRAEVLIKALTVGAEVGVALAYDGRFYKADLPASLFESDKTRFYLAFESELRGQDLFARLSRTGKIASQDEMPRLLSAALFGLKIDLLPVPPEELPQKTPNTTYFLVDTAHPFWQMIKNARNISVFCDLPPDATVIKLYPVGAGE</sequence>
<dbReference type="PANTHER" id="PTHR35566">
    <property type="entry name" value="BLR3599 PROTEIN"/>
    <property type="match status" value="1"/>
</dbReference>
<dbReference type="Proteomes" id="UP000578091">
    <property type="component" value="Unassembled WGS sequence"/>
</dbReference>
<dbReference type="EMBL" id="JACCKA010000094">
    <property type="protein sequence ID" value="NZA28601.1"/>
    <property type="molecule type" value="Genomic_DNA"/>
</dbReference>
<proteinExistence type="predicted"/>
<protein>
    <submittedName>
        <fullName evidence="1">Type VI secretion system baseplate subunit TssK</fullName>
    </submittedName>
</protein>
<gene>
    <name evidence="1" type="primary">tssK</name>
    <name evidence="1" type="ORF">H0E84_19690</name>
</gene>
<evidence type="ECO:0000313" key="2">
    <source>
        <dbReference type="Proteomes" id="UP000578091"/>
    </source>
</evidence>
<dbReference type="InterPro" id="IPR010263">
    <property type="entry name" value="T6SS_TssK"/>
</dbReference>